<dbReference type="RefSeq" id="XP_016588849.1">
    <property type="nucleotide sequence ID" value="XM_016729481.1"/>
</dbReference>
<feature type="region of interest" description="Disordered" evidence="1">
    <location>
        <begin position="177"/>
        <end position="264"/>
    </location>
</feature>
<dbReference type="EMBL" id="AXCR01000006">
    <property type="protein sequence ID" value="KJR86173.1"/>
    <property type="molecule type" value="Genomic_DNA"/>
</dbReference>
<accession>A0A0F2M8Z4</accession>
<dbReference type="KEGG" id="ssck:SPSK_02613"/>
<dbReference type="PANTHER" id="PTHR35519:SF2">
    <property type="entry name" value="PH DOMAIN PROTEIN"/>
    <property type="match status" value="1"/>
</dbReference>
<evidence type="ECO:0000256" key="1">
    <source>
        <dbReference type="SAM" id="MobiDB-lite"/>
    </source>
</evidence>
<dbReference type="InterPro" id="IPR025187">
    <property type="entry name" value="DUF4112"/>
</dbReference>
<proteinExistence type="predicted"/>
<comment type="caution">
    <text evidence="2">The sequence shown here is derived from an EMBL/GenBank/DDBJ whole genome shotgun (WGS) entry which is preliminary data.</text>
</comment>
<gene>
    <name evidence="2" type="ORF">SPSK_02613</name>
</gene>
<dbReference type="PANTHER" id="PTHR35519">
    <property type="entry name" value="MEMBRANE PROTEINS"/>
    <property type="match status" value="1"/>
</dbReference>
<name>A0A0F2M8Z4_SPOSC</name>
<evidence type="ECO:0000313" key="2">
    <source>
        <dbReference type="EMBL" id="KJR86173.1"/>
    </source>
</evidence>
<sequence>MSAQLFNMVAKRALKDAAKKNINSKDPFFEEVAIYGRDGRPTGRVKKQKKGIPAILSHNDGKVLKRVRRQAYRLDMSLFNCCGIRFGWGSVIGFIPVVGDVIDLLLAYSVVTSCAKIDGGLPPALQARMYFNIMLDFGIGLVPFVGDVVDAMFRANTRNAWVLEEYLIKKAETEQRLRQEKAQRDNQNNQQQRLGDGRPLPNPGPAAGAGAGAGADPERPAPKKSFWSSWGRSAPQDEQPDQEMAVVEGAQGRQPSDLAYGGRA</sequence>
<reference evidence="2 3" key="1">
    <citation type="journal article" date="2014" name="BMC Genomics">
        <title>Comparative genomics of the major fungal agents of human and animal Sporotrichosis: Sporothrix schenckii and Sporothrix brasiliensis.</title>
        <authorList>
            <person name="Teixeira M.M."/>
            <person name="de Almeida L.G."/>
            <person name="Kubitschek-Barreira P."/>
            <person name="Alves F.L."/>
            <person name="Kioshima E.S."/>
            <person name="Abadio A.K."/>
            <person name="Fernandes L."/>
            <person name="Derengowski L.S."/>
            <person name="Ferreira K.S."/>
            <person name="Souza R.C."/>
            <person name="Ruiz J.C."/>
            <person name="de Andrade N.C."/>
            <person name="Paes H.C."/>
            <person name="Nicola A.M."/>
            <person name="Albuquerque P."/>
            <person name="Gerber A.L."/>
            <person name="Martins V.P."/>
            <person name="Peconick L.D."/>
            <person name="Neto A.V."/>
            <person name="Chaucanez C.B."/>
            <person name="Silva P.A."/>
            <person name="Cunha O.L."/>
            <person name="de Oliveira F.F."/>
            <person name="dos Santos T.C."/>
            <person name="Barros A.L."/>
            <person name="Soares M.A."/>
            <person name="de Oliveira L.M."/>
            <person name="Marini M.M."/>
            <person name="Villalobos-Duno H."/>
            <person name="Cunha M.M."/>
            <person name="de Hoog S."/>
            <person name="da Silveira J.F."/>
            <person name="Henrissat B."/>
            <person name="Nino-Vega G.A."/>
            <person name="Cisalpino P.S."/>
            <person name="Mora-Montes H.M."/>
            <person name="Almeida S.R."/>
            <person name="Stajich J.E."/>
            <person name="Lopes-Bezerra L.M."/>
            <person name="Vasconcelos A.T."/>
            <person name="Felipe M.S."/>
        </authorList>
    </citation>
    <scope>NUCLEOTIDE SEQUENCE [LARGE SCALE GENOMIC DNA]</scope>
    <source>
        <strain evidence="2 3">1099-18</strain>
    </source>
</reference>
<protein>
    <submittedName>
        <fullName evidence="2">PH domain protein</fullName>
    </submittedName>
</protein>
<evidence type="ECO:0000313" key="3">
    <source>
        <dbReference type="Proteomes" id="UP000033710"/>
    </source>
</evidence>
<dbReference type="AlphaFoldDB" id="A0A0F2M8Z4"/>
<dbReference type="OrthoDB" id="2103474at2759"/>
<dbReference type="VEuPathDB" id="FungiDB:SPSK_02613"/>
<reference evidence="2 3" key="2">
    <citation type="journal article" date="2015" name="Eukaryot. Cell">
        <title>Asexual propagation of a virulent clone complex in a human and feline outbreak of sporotrichosis.</title>
        <authorList>
            <person name="Teixeira Mde M."/>
            <person name="Rodrigues A.M."/>
            <person name="Tsui C.K."/>
            <person name="de Almeida L.G."/>
            <person name="Van Diepeningen A.D."/>
            <person name="van den Ende B.G."/>
            <person name="Fernandes G.F."/>
            <person name="Kano R."/>
            <person name="Hamelin R.C."/>
            <person name="Lopes-Bezerra L.M."/>
            <person name="Vasconcelos A.T."/>
            <person name="de Hoog S."/>
            <person name="de Camargo Z.P."/>
            <person name="Felipe M.S."/>
        </authorList>
    </citation>
    <scope>NUCLEOTIDE SEQUENCE [LARGE SCALE GENOMIC DNA]</scope>
    <source>
        <strain evidence="2 3">1099-18</strain>
    </source>
</reference>
<dbReference type="Pfam" id="PF13430">
    <property type="entry name" value="DUF4112"/>
    <property type="match status" value="1"/>
</dbReference>
<dbReference type="Proteomes" id="UP000033710">
    <property type="component" value="Unassembled WGS sequence"/>
</dbReference>
<organism evidence="2 3">
    <name type="scientific">Sporothrix schenckii 1099-18</name>
    <dbReference type="NCBI Taxonomy" id="1397361"/>
    <lineage>
        <taxon>Eukaryota</taxon>
        <taxon>Fungi</taxon>
        <taxon>Dikarya</taxon>
        <taxon>Ascomycota</taxon>
        <taxon>Pezizomycotina</taxon>
        <taxon>Sordariomycetes</taxon>
        <taxon>Sordariomycetidae</taxon>
        <taxon>Ophiostomatales</taxon>
        <taxon>Ophiostomataceae</taxon>
        <taxon>Sporothrix</taxon>
    </lineage>
</organism>
<dbReference type="GeneID" id="27664758"/>